<keyword evidence="2" id="KW-1185">Reference proteome</keyword>
<name>A0A401LEE9_9FIRM</name>
<evidence type="ECO:0000313" key="1">
    <source>
        <dbReference type="EMBL" id="GCB29908.1"/>
    </source>
</evidence>
<reference evidence="1 2" key="1">
    <citation type="submission" date="2018-10" db="EMBL/GenBank/DDBJ databases">
        <title>Draft Genome Sequence of Anaerotignum sp. KCTC 15736.</title>
        <authorList>
            <person name="Choi S.H."/>
            <person name="Kim J.S."/>
            <person name="Kang S.W."/>
            <person name="Lee J.S."/>
            <person name="Park S.H."/>
        </authorList>
    </citation>
    <scope>NUCLEOTIDE SEQUENCE [LARGE SCALE GENOMIC DNA]</scope>
    <source>
        <strain evidence="1 2">KCTC 15736</strain>
    </source>
</reference>
<gene>
    <name evidence="1" type="ORF">KGMB03357_15690</name>
</gene>
<organism evidence="1 2">
    <name type="scientific">Anaerotignum faecicola</name>
    <dbReference type="NCBI Taxonomy" id="2358141"/>
    <lineage>
        <taxon>Bacteria</taxon>
        <taxon>Bacillati</taxon>
        <taxon>Bacillota</taxon>
        <taxon>Clostridia</taxon>
        <taxon>Lachnospirales</taxon>
        <taxon>Anaerotignaceae</taxon>
        <taxon>Anaerotignum</taxon>
    </lineage>
</organism>
<sequence>MNSTATDRKIKIIPPKANMNTEKKKKVKKINVAAYCRVSTAQED</sequence>
<evidence type="ECO:0008006" key="3">
    <source>
        <dbReference type="Google" id="ProtNLM"/>
    </source>
</evidence>
<evidence type="ECO:0000313" key="2">
    <source>
        <dbReference type="Proteomes" id="UP000287361"/>
    </source>
</evidence>
<comment type="caution">
    <text evidence="1">The sequence shown here is derived from an EMBL/GenBank/DDBJ whole genome shotgun (WGS) entry which is preliminary data.</text>
</comment>
<dbReference type="AlphaFoldDB" id="A0A401LEE9"/>
<accession>A0A401LEE9</accession>
<proteinExistence type="predicted"/>
<protein>
    <recommendedName>
        <fullName evidence="3">Resolvase/invertase-type recombinase catalytic domain-containing protein</fullName>
    </recommendedName>
</protein>
<dbReference type="Proteomes" id="UP000287361">
    <property type="component" value="Unassembled WGS sequence"/>
</dbReference>
<dbReference type="EMBL" id="BHVZ01000004">
    <property type="protein sequence ID" value="GCB29908.1"/>
    <property type="molecule type" value="Genomic_DNA"/>
</dbReference>